<dbReference type="PANTHER" id="PTHR11461">
    <property type="entry name" value="SERINE PROTEASE INHIBITOR, SERPIN"/>
    <property type="match status" value="1"/>
</dbReference>
<dbReference type="InterPro" id="IPR000215">
    <property type="entry name" value="Serpin_fam"/>
</dbReference>
<keyword evidence="4" id="KW-1185">Reference proteome</keyword>
<dbReference type="InterPro" id="IPR036186">
    <property type="entry name" value="Serpin_sf"/>
</dbReference>
<organism evidence="3 4">
    <name type="scientific">Streptomyces rubradiris</name>
    <name type="common">Streptomyces achromogenes subsp. rubradiris</name>
    <dbReference type="NCBI Taxonomy" id="285531"/>
    <lineage>
        <taxon>Bacteria</taxon>
        <taxon>Bacillati</taxon>
        <taxon>Actinomycetota</taxon>
        <taxon>Actinomycetes</taxon>
        <taxon>Kitasatosporales</taxon>
        <taxon>Streptomycetaceae</taxon>
        <taxon>Streptomyces</taxon>
    </lineage>
</organism>
<evidence type="ECO:0000313" key="4">
    <source>
        <dbReference type="Proteomes" id="UP000646738"/>
    </source>
</evidence>
<dbReference type="InterPro" id="IPR023796">
    <property type="entry name" value="Serpin_dom"/>
</dbReference>
<dbReference type="Proteomes" id="UP000646738">
    <property type="component" value="Unassembled WGS sequence"/>
</dbReference>
<feature type="domain" description="Serpin" evidence="2">
    <location>
        <begin position="15"/>
        <end position="389"/>
    </location>
</feature>
<proteinExistence type="inferred from homology"/>
<evidence type="ECO:0000313" key="3">
    <source>
        <dbReference type="EMBL" id="GHI55565.1"/>
    </source>
</evidence>
<dbReference type="PANTHER" id="PTHR11461:SF211">
    <property type="entry name" value="GH10112P-RELATED"/>
    <property type="match status" value="1"/>
</dbReference>
<accession>A0ABQ3RI75</accession>
<reference evidence="4" key="1">
    <citation type="submission" date="2023-07" db="EMBL/GenBank/DDBJ databases">
        <title>Whole genome shotgun sequence of Streptomyces achromogenes subsp. rubradiris NBRC 14000.</title>
        <authorList>
            <person name="Komaki H."/>
            <person name="Tamura T."/>
        </authorList>
    </citation>
    <scope>NUCLEOTIDE SEQUENCE [LARGE SCALE GENOMIC DNA]</scope>
    <source>
        <strain evidence="4">NBRC 14000</strain>
    </source>
</reference>
<dbReference type="Gene3D" id="3.30.497.10">
    <property type="entry name" value="Antithrombin, subunit I, domain 2"/>
    <property type="match status" value="2"/>
</dbReference>
<sequence length="423" mass="44274">MSGVAEETVRRVNGLTTRWAQALSGGTVFSAPGVWPLLAFLADGAAGPARAELAGALGVPADRAAGAARELLAGLASVSGLDAALGLWTHHGLALREEWRAGLPAGAHGRFGDDLVTAQERLDAWAAERTGGLVERMPVTLTRDSRMVLASALALHTRWRQPFTETPFMPDAGPWQGRTLRGLHRRSVRPDRVGVTGTPDGFVTALTVPGDNGVDVHLVLGEERMTPGQVLAAGVGIVERSLPLTAGGALPHGHVGPGLHVEQEPAVTPEPRTLDVRTVAYEVRADHDLLALSNLFGLTTALDARTGHFPGVSDRPLAVGEARQSAVAQFGALGFRAAAVTAVTMTPGGLPEFRYETTVVRVAFDRPFGFLAADRDSRLVLAAGWVTDPAPYPATGLGLDLDLSPGLDPDLDLDPDSGIPPTL</sequence>
<evidence type="ECO:0000256" key="1">
    <source>
        <dbReference type="RuleBase" id="RU000411"/>
    </source>
</evidence>
<comment type="similarity">
    <text evidence="1">Belongs to the serpin family.</text>
</comment>
<comment type="caution">
    <text evidence="3">The sequence shown here is derived from an EMBL/GenBank/DDBJ whole genome shotgun (WGS) entry which is preliminary data.</text>
</comment>
<gene>
    <name evidence="3" type="ORF">Srubr_54110</name>
</gene>
<dbReference type="SUPFAM" id="SSF56574">
    <property type="entry name" value="Serpins"/>
    <property type="match status" value="2"/>
</dbReference>
<name>A0ABQ3RI75_STRRR</name>
<evidence type="ECO:0000259" key="2">
    <source>
        <dbReference type="SMART" id="SM00093"/>
    </source>
</evidence>
<protein>
    <recommendedName>
        <fullName evidence="2">Serpin domain-containing protein</fullName>
    </recommendedName>
</protein>
<dbReference type="InterPro" id="IPR042178">
    <property type="entry name" value="Serpin_sf_1"/>
</dbReference>
<dbReference type="SMART" id="SM00093">
    <property type="entry name" value="SERPIN"/>
    <property type="match status" value="1"/>
</dbReference>
<dbReference type="Pfam" id="PF00079">
    <property type="entry name" value="Serpin"/>
    <property type="match status" value="2"/>
</dbReference>
<dbReference type="RefSeq" id="WP_373313585.1">
    <property type="nucleotide sequence ID" value="NZ_BNCB01000014.1"/>
</dbReference>
<dbReference type="EMBL" id="BNEA01000015">
    <property type="protein sequence ID" value="GHI55565.1"/>
    <property type="molecule type" value="Genomic_DNA"/>
</dbReference>